<dbReference type="PANTHER" id="PTHR23065">
    <property type="entry name" value="PROLINE-SERINE-THREONINE PHOSPHATASE INTERACTING PROTEIN 1"/>
    <property type="match status" value="1"/>
</dbReference>
<organism evidence="7 8">
    <name type="scientific">Carpediemonas membranifera</name>
    <dbReference type="NCBI Taxonomy" id="201153"/>
    <lineage>
        <taxon>Eukaryota</taxon>
        <taxon>Metamonada</taxon>
        <taxon>Carpediemonas-like organisms</taxon>
        <taxon>Carpediemonas</taxon>
    </lineage>
</organism>
<protein>
    <submittedName>
        <fullName evidence="7">SH3 domain</fullName>
    </submittedName>
</protein>
<accession>A0A8J6AXH5</accession>
<dbReference type="GO" id="GO:0043226">
    <property type="term" value="C:organelle"/>
    <property type="evidence" value="ECO:0007669"/>
    <property type="project" value="UniProtKB-ARBA"/>
</dbReference>
<evidence type="ECO:0000256" key="3">
    <source>
        <dbReference type="ARBA" id="ARBA00022490"/>
    </source>
</evidence>
<proteinExistence type="predicted"/>
<comment type="subcellular location">
    <subcellularLocation>
        <location evidence="1">Cytoplasm</location>
    </subcellularLocation>
</comment>
<evidence type="ECO:0000256" key="1">
    <source>
        <dbReference type="ARBA" id="ARBA00004496"/>
    </source>
</evidence>
<reference evidence="7" key="1">
    <citation type="submission" date="2021-05" db="EMBL/GenBank/DDBJ databases">
        <title>A free-living protist that lacks canonical eukaryotic 1 DNA replication and segregation systems.</title>
        <authorList>
            <person name="Salas-Leiva D.E."/>
            <person name="Tromer E.C."/>
            <person name="Curtis B.A."/>
            <person name="Jerlstrom-Hultqvist J."/>
            <person name="Kolisko M."/>
            <person name="Yi Z."/>
            <person name="Salas-Leiva J.S."/>
            <person name="Gallot-Lavallee L."/>
            <person name="Kops G.J.P.L."/>
            <person name="Archibald J.M."/>
            <person name="Simpson A.G.B."/>
            <person name="Roger A.J."/>
        </authorList>
    </citation>
    <scope>NUCLEOTIDE SEQUENCE</scope>
    <source>
        <strain evidence="7">BICM</strain>
    </source>
</reference>
<dbReference type="SUPFAM" id="SSF50044">
    <property type="entry name" value="SH3-domain"/>
    <property type="match status" value="2"/>
</dbReference>
<dbReference type="SUPFAM" id="SSF103657">
    <property type="entry name" value="BAR/IMD domain-like"/>
    <property type="match status" value="1"/>
</dbReference>
<dbReference type="SMART" id="SM00326">
    <property type="entry name" value="SH3"/>
    <property type="match status" value="2"/>
</dbReference>
<keyword evidence="3" id="KW-0963">Cytoplasm</keyword>
<dbReference type="EMBL" id="JAHDYR010000003">
    <property type="protein sequence ID" value="KAG9397276.1"/>
    <property type="molecule type" value="Genomic_DNA"/>
</dbReference>
<keyword evidence="2 5" id="KW-0728">SH3 domain</keyword>
<dbReference type="InterPro" id="IPR027267">
    <property type="entry name" value="AH/BAR_dom_sf"/>
</dbReference>
<dbReference type="OrthoDB" id="5983572at2759"/>
<dbReference type="Pfam" id="PF00018">
    <property type="entry name" value="SH3_1"/>
    <property type="match status" value="1"/>
</dbReference>
<dbReference type="Proteomes" id="UP000717585">
    <property type="component" value="Unassembled WGS sequence"/>
</dbReference>
<keyword evidence="8" id="KW-1185">Reference proteome</keyword>
<feature type="domain" description="SH3" evidence="6">
    <location>
        <begin position="408"/>
        <end position="464"/>
    </location>
</feature>
<dbReference type="PROSITE" id="PS50002">
    <property type="entry name" value="SH3"/>
    <property type="match status" value="1"/>
</dbReference>
<dbReference type="Gene3D" id="2.30.30.40">
    <property type="entry name" value="SH3 Domains"/>
    <property type="match status" value="2"/>
</dbReference>
<dbReference type="InterPro" id="IPR001452">
    <property type="entry name" value="SH3_domain"/>
</dbReference>
<evidence type="ECO:0000256" key="4">
    <source>
        <dbReference type="ARBA" id="ARBA00022553"/>
    </source>
</evidence>
<dbReference type="PANTHER" id="PTHR23065:SF7">
    <property type="entry name" value="NOSTRIN, ISOFORM H"/>
    <property type="match status" value="1"/>
</dbReference>
<name>A0A8J6AXH5_9EUKA</name>
<dbReference type="InterPro" id="IPR036028">
    <property type="entry name" value="SH3-like_dom_sf"/>
</dbReference>
<dbReference type="Gene3D" id="1.20.1270.60">
    <property type="entry name" value="Arfaptin homology (AH) domain/BAR domain"/>
    <property type="match status" value="1"/>
</dbReference>
<gene>
    <name evidence="7" type="ORF">J8273_1191</name>
</gene>
<evidence type="ECO:0000259" key="6">
    <source>
        <dbReference type="PROSITE" id="PS50002"/>
    </source>
</evidence>
<dbReference type="CDD" id="cd00174">
    <property type="entry name" value="SH3"/>
    <property type="match status" value="1"/>
</dbReference>
<keyword evidence="4" id="KW-0597">Phosphoprotein</keyword>
<evidence type="ECO:0000256" key="2">
    <source>
        <dbReference type="ARBA" id="ARBA00022443"/>
    </source>
</evidence>
<dbReference type="GO" id="GO:0005737">
    <property type="term" value="C:cytoplasm"/>
    <property type="evidence" value="ECO:0007669"/>
    <property type="project" value="TreeGrafter"/>
</dbReference>
<dbReference type="Pfam" id="PF14604">
    <property type="entry name" value="SH3_9"/>
    <property type="match status" value="1"/>
</dbReference>
<dbReference type="AlphaFoldDB" id="A0A8J6AXH5"/>
<dbReference type="GO" id="GO:0005886">
    <property type="term" value="C:plasma membrane"/>
    <property type="evidence" value="ECO:0007669"/>
    <property type="project" value="TreeGrafter"/>
</dbReference>
<sequence>MTEEAGLNTNEVAEMVEDIHEEKVSSPPSDDFNFREMLWDKFDVTDNRIIEGKKTVKVTAEFIGNAKMIMDKYTKDLTLMGKAFAKETIPDKKGTLEHAYDSLRDVPLSICGAMTKCSSVFHDQVETPLVQLKRRTKIEHERMRKEEENVSKNRKAALSAFKKAEAASRKAAEDADKAEDAFHIEHNNPGPQPATQAKLEDKCQRLHQARVKADETHRNKADEALRSQVSFEETMNGIFDRMQTLDSERLDTIKNMLGVISEGIISLGEDIIAAGQQLKSATEEIQPMKEIDAFVQENKTDAYAHKDEDHVVYVQQESGIEITPIVDQPVPVESMESVEAAAPAAAPAAVTGEMVVALFDWTAQDDTELTVVVGEELTEMEKIGDWSRCRNAHGTEGLVPGNYIEKPSAGTYATALYDFDATDDSMVSVTVGERVNVLSDDGDWTQARKENGQVGLVPTAYLEK</sequence>
<evidence type="ECO:0000256" key="5">
    <source>
        <dbReference type="PROSITE-ProRule" id="PRU00192"/>
    </source>
</evidence>
<evidence type="ECO:0000313" key="7">
    <source>
        <dbReference type="EMBL" id="KAG9397276.1"/>
    </source>
</evidence>
<evidence type="ECO:0000313" key="8">
    <source>
        <dbReference type="Proteomes" id="UP000717585"/>
    </source>
</evidence>
<comment type="caution">
    <text evidence="7">The sequence shown here is derived from an EMBL/GenBank/DDBJ whole genome shotgun (WGS) entry which is preliminary data.</text>
</comment>